<evidence type="ECO:0000256" key="6">
    <source>
        <dbReference type="ARBA" id="ARBA00056429"/>
    </source>
</evidence>
<proteinExistence type="inferred from homology"/>
<dbReference type="InterPro" id="IPR041569">
    <property type="entry name" value="AAA_lid_3"/>
</dbReference>
<dbReference type="Gene3D" id="3.40.50.300">
    <property type="entry name" value="P-loop containing nucleotide triphosphate hydrolases"/>
    <property type="match status" value="2"/>
</dbReference>
<accession>A0A9P8V6S0</accession>
<dbReference type="GO" id="GO:0043001">
    <property type="term" value="P:Golgi to plasma membrane protein transport"/>
    <property type="evidence" value="ECO:0007669"/>
    <property type="project" value="TreeGrafter"/>
</dbReference>
<feature type="compositionally biased region" description="Gly residues" evidence="9">
    <location>
        <begin position="1"/>
        <end position="30"/>
    </location>
</feature>
<evidence type="ECO:0000256" key="4">
    <source>
        <dbReference type="ARBA" id="ARBA00022840"/>
    </source>
</evidence>
<reference evidence="11" key="1">
    <citation type="journal article" date="2021" name="Nat. Commun.">
        <title>Genetic determinants of endophytism in the Arabidopsis root mycobiome.</title>
        <authorList>
            <person name="Mesny F."/>
            <person name="Miyauchi S."/>
            <person name="Thiergart T."/>
            <person name="Pickel B."/>
            <person name="Atanasova L."/>
            <person name="Karlsson M."/>
            <person name="Huettel B."/>
            <person name="Barry K.W."/>
            <person name="Haridas S."/>
            <person name="Chen C."/>
            <person name="Bauer D."/>
            <person name="Andreopoulos W."/>
            <person name="Pangilinan J."/>
            <person name="LaButti K."/>
            <person name="Riley R."/>
            <person name="Lipzen A."/>
            <person name="Clum A."/>
            <person name="Drula E."/>
            <person name="Henrissat B."/>
            <person name="Kohler A."/>
            <person name="Grigoriev I.V."/>
            <person name="Martin F.M."/>
            <person name="Hacquard S."/>
        </authorList>
    </citation>
    <scope>NUCLEOTIDE SEQUENCE</scope>
    <source>
        <strain evidence="11">MPI-SDFR-AT-0117</strain>
    </source>
</reference>
<dbReference type="InterPro" id="IPR029067">
    <property type="entry name" value="CDC48_domain_2-like_sf"/>
</dbReference>
<dbReference type="InterPro" id="IPR039812">
    <property type="entry name" value="Vesicle-fus_ATPase"/>
</dbReference>
<evidence type="ECO:0000313" key="11">
    <source>
        <dbReference type="EMBL" id="KAH6684864.1"/>
    </source>
</evidence>
<keyword evidence="8" id="KW-0963">Cytoplasm</keyword>
<evidence type="ECO:0000259" key="10">
    <source>
        <dbReference type="SMART" id="SM00382"/>
    </source>
</evidence>
<dbReference type="InterPro" id="IPR003960">
    <property type="entry name" value="ATPase_AAA_CS"/>
</dbReference>
<dbReference type="FunFam" id="1.10.8.60:FF:000115">
    <property type="entry name" value="N-ethylmaleimide-sensitive fusion protein, putative"/>
    <property type="match status" value="1"/>
</dbReference>
<dbReference type="Gene3D" id="2.40.40.20">
    <property type="match status" value="1"/>
</dbReference>
<evidence type="ECO:0000256" key="3">
    <source>
        <dbReference type="ARBA" id="ARBA00022741"/>
    </source>
</evidence>
<keyword evidence="8" id="KW-0378">Hydrolase</keyword>
<dbReference type="SUPFAM" id="SSF50692">
    <property type="entry name" value="ADC-like"/>
    <property type="match status" value="1"/>
</dbReference>
<dbReference type="Gene3D" id="3.10.330.10">
    <property type="match status" value="1"/>
</dbReference>
<dbReference type="PANTHER" id="PTHR23078">
    <property type="entry name" value="VESICULAR-FUSION PROTEIN NSF"/>
    <property type="match status" value="1"/>
</dbReference>
<comment type="caution">
    <text evidence="11">The sequence shown here is derived from an EMBL/GenBank/DDBJ whole genome shotgun (WGS) entry which is preliminary data.</text>
</comment>
<comment type="subcellular location">
    <subcellularLocation>
        <location evidence="8">Cytoplasm</location>
    </subcellularLocation>
</comment>
<dbReference type="PROSITE" id="PS00674">
    <property type="entry name" value="AAA"/>
    <property type="match status" value="1"/>
</dbReference>
<feature type="domain" description="AAA+ ATPase" evidence="10">
    <location>
        <begin position="592"/>
        <end position="729"/>
    </location>
</feature>
<evidence type="ECO:0000256" key="7">
    <source>
        <dbReference type="ARBA" id="ARBA00068637"/>
    </source>
</evidence>
<dbReference type="Proteomes" id="UP000770015">
    <property type="component" value="Unassembled WGS sequence"/>
</dbReference>
<keyword evidence="8" id="KW-0931">ER-Golgi transport</keyword>
<dbReference type="FunFam" id="3.40.50.300:FF:000187">
    <property type="entry name" value="Vesicular-fusion ATPase SEC18"/>
    <property type="match status" value="1"/>
</dbReference>
<dbReference type="InterPro" id="IPR009010">
    <property type="entry name" value="Asp_de-COase-like_dom_sf"/>
</dbReference>
<protein>
    <recommendedName>
        <fullName evidence="7 8">Vesicular-fusion protein SEC18</fullName>
    </recommendedName>
</protein>
<name>A0A9P8V6S0_9PEZI</name>
<dbReference type="Pfam" id="PF17862">
    <property type="entry name" value="AAA_lid_3"/>
    <property type="match status" value="1"/>
</dbReference>
<evidence type="ECO:0000256" key="8">
    <source>
        <dbReference type="RuleBase" id="RU367045"/>
    </source>
</evidence>
<evidence type="ECO:0000256" key="1">
    <source>
        <dbReference type="ARBA" id="ARBA00006914"/>
    </source>
</evidence>
<dbReference type="PANTHER" id="PTHR23078:SF3">
    <property type="entry name" value="VESICLE-FUSING ATPASE"/>
    <property type="match status" value="1"/>
</dbReference>
<keyword evidence="12" id="KW-1185">Reference proteome</keyword>
<dbReference type="GO" id="GO:0006891">
    <property type="term" value="P:intra-Golgi vesicle-mediated transport"/>
    <property type="evidence" value="ECO:0007669"/>
    <property type="project" value="TreeGrafter"/>
</dbReference>
<sequence>MASFRGGVGVGPGNYGGGPRGMSGGGGGGNYPSNGNMGQGIPQQQRRREIVLAPIKVQDRNLAAHLIYANRCGVSTLDFPRPADRSDTYIRIRGGQTTEGVMVAESHDSIPQGCISLSDPQRSWLSISMQDQLAAEVYDPFAQGPQAYIQSIDIDIDHASAKKRMAGELKETDLVDFFLQQFQNHIFAPGQRIIMDYQSVPLMGVVRSISLTDLGITDKPNVSAESSEPTTRGIMTKQAQVVFFKASGSQLNFKASAMKAKANPIFVPDFSFKDLGIGGLDKEIGVIFRRAFASRLVPPHIIEKAGVKHVRGLLLYGPPGTGKTLTARQIGKMLNAREPKVINGPEILNKYVGQSEENVRKIFADAEKEQAELGDESGLHIIIFDELDAVCKQRGSTGGGTGVGDSVVNQLLSKLDGVNQLNNILLIGMTNRKDMIDDALLRPGRLEVHIEVSLPDEAGRLDIFNIHTASQRKNDMLGPDVDLPALAAQAKNYSGAEIAGVVGAAVSRAIHRSTSLGDGGLAAVSISNDNIQIVQNDFLAAMEEVQPAFGVSDDEFEKVIRFGIEEYNTDIKAVIHKGLQQVATISRSEILTSRTVLLHGPPGSGKTALAAHIGKLSEIPYVKLVGQSNLAQSADEHGKKNYLTKVFADAWKSSHSIVILDDLERLIEWNPIGPRFSNAILDRLVALIRTQPPKGRRILVFVTTSNVNILNELGVLPIFNHKLNVPAIQTMEDLHSILAPKGLDTRQVFDALAKRRMDASFSMGIKTILETVEESKLEAAESGEPHVKHFIEMLFEKV</sequence>
<evidence type="ECO:0000256" key="9">
    <source>
        <dbReference type="SAM" id="MobiDB-lite"/>
    </source>
</evidence>
<feature type="domain" description="AAA+ ATPase" evidence="10">
    <location>
        <begin position="309"/>
        <end position="456"/>
    </location>
</feature>
<dbReference type="Gene3D" id="1.10.8.60">
    <property type="match status" value="1"/>
</dbReference>
<evidence type="ECO:0000256" key="2">
    <source>
        <dbReference type="ARBA" id="ARBA00022448"/>
    </source>
</evidence>
<dbReference type="SUPFAM" id="SSF52540">
    <property type="entry name" value="P-loop containing nucleoside triphosphate hydrolases"/>
    <property type="match status" value="2"/>
</dbReference>
<dbReference type="SUPFAM" id="SSF54585">
    <property type="entry name" value="Cdc48 domain 2-like"/>
    <property type="match status" value="1"/>
</dbReference>
<feature type="region of interest" description="Disordered" evidence="9">
    <location>
        <begin position="1"/>
        <end position="45"/>
    </location>
</feature>
<dbReference type="Pfam" id="PF00004">
    <property type="entry name" value="AAA"/>
    <property type="match status" value="2"/>
</dbReference>
<dbReference type="OrthoDB" id="9982946at2759"/>
<dbReference type="GO" id="GO:0005524">
    <property type="term" value="F:ATP binding"/>
    <property type="evidence" value="ECO:0007669"/>
    <property type="project" value="UniProtKB-UniRule"/>
</dbReference>
<keyword evidence="5 8" id="KW-0653">Protein transport</keyword>
<dbReference type="EMBL" id="JAGSXJ010000016">
    <property type="protein sequence ID" value="KAH6684864.1"/>
    <property type="molecule type" value="Genomic_DNA"/>
</dbReference>
<organism evidence="11 12">
    <name type="scientific">Plectosphaerella plurivora</name>
    <dbReference type="NCBI Taxonomy" id="936078"/>
    <lineage>
        <taxon>Eukaryota</taxon>
        <taxon>Fungi</taxon>
        <taxon>Dikarya</taxon>
        <taxon>Ascomycota</taxon>
        <taxon>Pezizomycotina</taxon>
        <taxon>Sordariomycetes</taxon>
        <taxon>Hypocreomycetidae</taxon>
        <taxon>Glomerellales</taxon>
        <taxon>Plectosphaerellaceae</taxon>
        <taxon>Plectosphaerella</taxon>
    </lineage>
</organism>
<keyword evidence="4 8" id="KW-0067">ATP-binding</keyword>
<dbReference type="SMART" id="SM00382">
    <property type="entry name" value="AAA"/>
    <property type="match status" value="2"/>
</dbReference>
<comment type="function">
    <text evidence="6 8">Required for vesicle-mediated transport. Catalyzes the fusion of transport vesicles within the Golgi cisternae. Is also required for transport from the endoplasmic reticulum to the Golgi stack. Seems to function as a fusion protein required for the delivery of cargo proteins to all compartments of the Golgi stack independent of vesicle origin.</text>
</comment>
<dbReference type="Pfam" id="PF02933">
    <property type="entry name" value="CDC48_2"/>
    <property type="match status" value="1"/>
</dbReference>
<dbReference type="GO" id="GO:0035494">
    <property type="term" value="P:SNARE complex disassembly"/>
    <property type="evidence" value="ECO:0007669"/>
    <property type="project" value="InterPro"/>
</dbReference>
<dbReference type="CDD" id="cd00009">
    <property type="entry name" value="AAA"/>
    <property type="match status" value="1"/>
</dbReference>
<dbReference type="FunFam" id="3.40.50.300:FF:000166">
    <property type="entry name" value="vesicle-fusing ATPase isoform X1"/>
    <property type="match status" value="1"/>
</dbReference>
<dbReference type="InterPro" id="IPR004201">
    <property type="entry name" value="Cdc48_dom2"/>
</dbReference>
<dbReference type="AlphaFoldDB" id="A0A9P8V6S0"/>
<dbReference type="GO" id="GO:0005795">
    <property type="term" value="C:Golgi stack"/>
    <property type="evidence" value="ECO:0007669"/>
    <property type="project" value="TreeGrafter"/>
</dbReference>
<dbReference type="GO" id="GO:0016887">
    <property type="term" value="F:ATP hydrolysis activity"/>
    <property type="evidence" value="ECO:0007669"/>
    <property type="project" value="InterPro"/>
</dbReference>
<dbReference type="InterPro" id="IPR003593">
    <property type="entry name" value="AAA+_ATPase"/>
</dbReference>
<dbReference type="InterPro" id="IPR027417">
    <property type="entry name" value="P-loop_NTPase"/>
</dbReference>
<gene>
    <name evidence="11" type="ORF">F5X68DRAFT_210313</name>
</gene>
<keyword evidence="3 8" id="KW-0547">Nucleotide-binding</keyword>
<evidence type="ECO:0000256" key="5">
    <source>
        <dbReference type="ARBA" id="ARBA00022927"/>
    </source>
</evidence>
<comment type="similarity">
    <text evidence="1 8">Belongs to the AAA ATPase family.</text>
</comment>
<evidence type="ECO:0000313" key="12">
    <source>
        <dbReference type="Proteomes" id="UP000770015"/>
    </source>
</evidence>
<keyword evidence="2 8" id="KW-0813">Transport</keyword>
<dbReference type="InterPro" id="IPR003959">
    <property type="entry name" value="ATPase_AAA_core"/>
</dbReference>